<name>A0A381RTT0_9ZZZZ</name>
<evidence type="ECO:0000256" key="1">
    <source>
        <dbReference type="ARBA" id="ARBA00009670"/>
    </source>
</evidence>
<dbReference type="EMBL" id="UINC01002229">
    <property type="protein sequence ID" value="SUZ94378.1"/>
    <property type="molecule type" value="Genomic_DNA"/>
</dbReference>
<feature type="domain" description="ABC1 atypical kinase-like" evidence="3">
    <location>
        <begin position="89"/>
        <end position="335"/>
    </location>
</feature>
<keyword evidence="2" id="KW-1133">Transmembrane helix</keyword>
<evidence type="ECO:0000256" key="2">
    <source>
        <dbReference type="SAM" id="Phobius"/>
    </source>
</evidence>
<keyword evidence="2" id="KW-0472">Membrane</keyword>
<dbReference type="PANTHER" id="PTHR10566:SF113">
    <property type="entry name" value="PROTEIN ACTIVITY OF BC1 COMPLEX KINASE 7, CHLOROPLASTIC"/>
    <property type="match status" value="1"/>
</dbReference>
<accession>A0A381RTT0</accession>
<organism evidence="4">
    <name type="scientific">marine metagenome</name>
    <dbReference type="NCBI Taxonomy" id="408172"/>
    <lineage>
        <taxon>unclassified sequences</taxon>
        <taxon>metagenomes</taxon>
        <taxon>ecological metagenomes</taxon>
    </lineage>
</organism>
<reference evidence="4" key="1">
    <citation type="submission" date="2018-05" db="EMBL/GenBank/DDBJ databases">
        <authorList>
            <person name="Lanie J.A."/>
            <person name="Ng W.-L."/>
            <person name="Kazmierczak K.M."/>
            <person name="Andrzejewski T.M."/>
            <person name="Davidsen T.M."/>
            <person name="Wayne K.J."/>
            <person name="Tettelin H."/>
            <person name="Glass J.I."/>
            <person name="Rusch D."/>
            <person name="Podicherti R."/>
            <person name="Tsui H.-C.T."/>
            <person name="Winkler M.E."/>
        </authorList>
    </citation>
    <scope>NUCLEOTIDE SEQUENCE</scope>
</reference>
<dbReference type="InterPro" id="IPR004147">
    <property type="entry name" value="ABC1_dom"/>
</dbReference>
<dbReference type="InterPro" id="IPR050154">
    <property type="entry name" value="UbiB_kinase"/>
</dbReference>
<proteinExistence type="inferred from homology"/>
<keyword evidence="2" id="KW-0812">Transmembrane</keyword>
<sequence>MKNLAKIFRLLRGLTALIREETLFTEKFLKSAPIQIKILKKLLIFRIGRSNDLSETLQKLGPTWIKLGQFLSTRPDIIGQNLSEKLKNLQDQLSPFDKKETLRILREEFGEDFEEIFINIESAKSAASIAQVHKSTIKVNDIESDVALKILRPNIKKNIKRDLEDFFFAAKFLERFSVEAKRLRLTEIIETLEEIVGIETDLRLEAAAQSEVRENTINDEFFYAPKINWDLTRKNILVSEWVDATSANNIPEIKAMGLNLKEIGKKIIEIFLTLSIRDGLFHADMHQGNLFIDSKGKIIAVDFGIMGRLNNESKRYLLEILLGFINRDYERIADIHFDANYVPAEQNKDKFAQALRAIGEPIQGKEASEISIGRLLSQLFEVTNQFNMRTQPQLILLQKTMVVVEGVAREFNSEINIWSHSEPILKNLQNAKFDILSDINNEPDKILRNARNFIENLPKDFEKAKKNLTDLGEIFDRDGIKIHPESIDKYNQKKEISLISGIIIIILVFFLLLLIFKV</sequence>
<dbReference type="InterPro" id="IPR011009">
    <property type="entry name" value="Kinase-like_dom_sf"/>
</dbReference>
<dbReference type="Pfam" id="PF03109">
    <property type="entry name" value="ABC1"/>
    <property type="match status" value="1"/>
</dbReference>
<comment type="similarity">
    <text evidence="1">Belongs to the protein kinase superfamily. ADCK protein kinase family.</text>
</comment>
<feature type="transmembrane region" description="Helical" evidence="2">
    <location>
        <begin position="496"/>
        <end position="516"/>
    </location>
</feature>
<dbReference type="SUPFAM" id="SSF56112">
    <property type="entry name" value="Protein kinase-like (PK-like)"/>
    <property type="match status" value="1"/>
</dbReference>
<evidence type="ECO:0000259" key="3">
    <source>
        <dbReference type="Pfam" id="PF03109"/>
    </source>
</evidence>
<gene>
    <name evidence="4" type="ORF">METZ01_LOCUS47232</name>
</gene>
<dbReference type="PANTHER" id="PTHR10566">
    <property type="entry name" value="CHAPERONE-ACTIVITY OF BC1 COMPLEX CABC1 -RELATED"/>
    <property type="match status" value="1"/>
</dbReference>
<evidence type="ECO:0000313" key="4">
    <source>
        <dbReference type="EMBL" id="SUZ94378.1"/>
    </source>
</evidence>
<protein>
    <recommendedName>
        <fullName evidence="3">ABC1 atypical kinase-like domain-containing protein</fullName>
    </recommendedName>
</protein>
<dbReference type="AlphaFoldDB" id="A0A381RTT0"/>